<dbReference type="OrthoDB" id="5102561at2759"/>
<evidence type="ECO:0000256" key="1">
    <source>
        <dbReference type="SAM" id="Phobius"/>
    </source>
</evidence>
<feature type="transmembrane region" description="Helical" evidence="1">
    <location>
        <begin position="130"/>
        <end position="149"/>
    </location>
</feature>
<evidence type="ECO:0000313" key="3">
    <source>
        <dbReference type="Proteomes" id="UP000738349"/>
    </source>
</evidence>
<organism evidence="2 3">
    <name type="scientific">Dactylonectria macrodidyma</name>
    <dbReference type="NCBI Taxonomy" id="307937"/>
    <lineage>
        <taxon>Eukaryota</taxon>
        <taxon>Fungi</taxon>
        <taxon>Dikarya</taxon>
        <taxon>Ascomycota</taxon>
        <taxon>Pezizomycotina</taxon>
        <taxon>Sordariomycetes</taxon>
        <taxon>Hypocreomycetidae</taxon>
        <taxon>Hypocreales</taxon>
        <taxon>Nectriaceae</taxon>
        <taxon>Dactylonectria</taxon>
    </lineage>
</organism>
<keyword evidence="3" id="KW-1185">Reference proteome</keyword>
<keyword evidence="1" id="KW-1133">Transmembrane helix</keyword>
<gene>
    <name evidence="2" type="ORF">EDB81DRAFT_348065</name>
</gene>
<feature type="transmembrane region" description="Helical" evidence="1">
    <location>
        <begin position="71"/>
        <end position="92"/>
    </location>
</feature>
<dbReference type="Proteomes" id="UP000738349">
    <property type="component" value="Unassembled WGS sequence"/>
</dbReference>
<feature type="transmembrane region" description="Helical" evidence="1">
    <location>
        <begin position="45"/>
        <end position="65"/>
    </location>
</feature>
<accession>A0A9P9FI78</accession>
<keyword evidence="1" id="KW-0472">Membrane</keyword>
<dbReference type="EMBL" id="JAGMUV010000004">
    <property type="protein sequence ID" value="KAH7161540.1"/>
    <property type="molecule type" value="Genomic_DNA"/>
</dbReference>
<protein>
    <submittedName>
        <fullName evidence="2">Uncharacterized protein</fullName>
    </submittedName>
</protein>
<name>A0A9P9FI78_9HYPO</name>
<sequence>MASPHKNSSGPGLRSSVDSARERLLDPLEQLDQQPKFTLNFSTILLMRLPVIALSIADTVVIGVFCNYHQGWAAFFGCWTTTLTLWSIFQVLRGSARSDKFEFQLGSFVCWCGRRDSTGLTARKTRPYHLMFIDFVFCCLMIILSIVAFESGIWRDYDWDNNGEKVGGIAITLALLQLAISLLNFFSLFRKAKIVIFASEHEDSAGSALTVGEIYIDDQSEPRTSAASLV</sequence>
<keyword evidence="1" id="KW-0812">Transmembrane</keyword>
<dbReference type="AlphaFoldDB" id="A0A9P9FI78"/>
<comment type="caution">
    <text evidence="2">The sequence shown here is derived from an EMBL/GenBank/DDBJ whole genome shotgun (WGS) entry which is preliminary data.</text>
</comment>
<reference evidence="2" key="1">
    <citation type="journal article" date="2021" name="Nat. Commun.">
        <title>Genetic determinants of endophytism in the Arabidopsis root mycobiome.</title>
        <authorList>
            <person name="Mesny F."/>
            <person name="Miyauchi S."/>
            <person name="Thiergart T."/>
            <person name="Pickel B."/>
            <person name="Atanasova L."/>
            <person name="Karlsson M."/>
            <person name="Huettel B."/>
            <person name="Barry K.W."/>
            <person name="Haridas S."/>
            <person name="Chen C."/>
            <person name="Bauer D."/>
            <person name="Andreopoulos W."/>
            <person name="Pangilinan J."/>
            <person name="LaButti K."/>
            <person name="Riley R."/>
            <person name="Lipzen A."/>
            <person name="Clum A."/>
            <person name="Drula E."/>
            <person name="Henrissat B."/>
            <person name="Kohler A."/>
            <person name="Grigoriev I.V."/>
            <person name="Martin F.M."/>
            <person name="Hacquard S."/>
        </authorList>
    </citation>
    <scope>NUCLEOTIDE SEQUENCE</scope>
    <source>
        <strain evidence="2">MPI-CAGE-AT-0147</strain>
    </source>
</reference>
<evidence type="ECO:0000313" key="2">
    <source>
        <dbReference type="EMBL" id="KAH7161540.1"/>
    </source>
</evidence>
<proteinExistence type="predicted"/>
<feature type="transmembrane region" description="Helical" evidence="1">
    <location>
        <begin position="169"/>
        <end position="189"/>
    </location>
</feature>